<dbReference type="Pfam" id="PF07690">
    <property type="entry name" value="MFS_1"/>
    <property type="match status" value="1"/>
</dbReference>
<dbReference type="InterPro" id="IPR020846">
    <property type="entry name" value="MFS_dom"/>
</dbReference>
<feature type="transmembrane region" description="Helical" evidence="6">
    <location>
        <begin position="330"/>
        <end position="348"/>
    </location>
</feature>
<evidence type="ECO:0000256" key="2">
    <source>
        <dbReference type="ARBA" id="ARBA00022475"/>
    </source>
</evidence>
<comment type="subcellular location">
    <subcellularLocation>
        <location evidence="1">Cell inner membrane</location>
        <topology evidence="1">Multi-pass membrane protein</topology>
    </subcellularLocation>
</comment>
<keyword evidence="9" id="KW-1185">Reference proteome</keyword>
<dbReference type="PROSITE" id="PS50850">
    <property type="entry name" value="MFS"/>
    <property type="match status" value="1"/>
</dbReference>
<feature type="transmembrane region" description="Helical" evidence="6">
    <location>
        <begin position="249"/>
        <end position="266"/>
    </location>
</feature>
<dbReference type="SUPFAM" id="SSF103473">
    <property type="entry name" value="MFS general substrate transporter"/>
    <property type="match status" value="1"/>
</dbReference>
<dbReference type="Gene3D" id="1.20.1250.20">
    <property type="entry name" value="MFS general substrate transporter like domains"/>
    <property type="match status" value="2"/>
</dbReference>
<keyword evidence="2" id="KW-1003">Cell membrane</keyword>
<feature type="transmembrane region" description="Helical" evidence="6">
    <location>
        <begin position="94"/>
        <end position="114"/>
    </location>
</feature>
<organism evidence="8 9">
    <name type="scientific">Intestinicryptomonas porci</name>
    <dbReference type="NCBI Taxonomy" id="2926320"/>
    <lineage>
        <taxon>Bacteria</taxon>
        <taxon>Pseudomonadati</taxon>
        <taxon>Verrucomicrobiota</taxon>
        <taxon>Opitutia</taxon>
        <taxon>Opitutales</taxon>
        <taxon>Intestinicryptomonaceae</taxon>
        <taxon>Intestinicryptomonas</taxon>
    </lineage>
</organism>
<keyword evidence="4 6" id="KW-1133">Transmembrane helix</keyword>
<protein>
    <submittedName>
        <fullName evidence="8">MFS transporter</fullName>
    </submittedName>
</protein>
<comment type="caution">
    <text evidence="8">The sequence shown here is derived from an EMBL/GenBank/DDBJ whole genome shotgun (WGS) entry which is preliminary data.</text>
</comment>
<sequence>MKLKTLPIFFAFLCMGFGDAVNSFVGIAKGKFQLDNFEANLIAFAGFIMFGLLSVPMGIIQSKIGKKKTLLTGLIIAFAGVASVMVLGVDKFSIFLSAILMLGAGATILQVSGNPIMRDVSDDGQYSSNLSLGQFVKAIGSFTAPAVFTIAALKGYTEEKCWPVLLPIFAVSILITIISVASLKIEEKSSERAASIGSCLSMLGNPFVLMMVAGIFLYVGAEVCIGSGMPVYFKSKFGFSMESATQFVTYFYIAIMVARFLGAVILKIITPKSFLIFTSILSLAGFAMLAEGGKTFTIAALFVIAFGFANMFPLIFSIAIDKMPEKSNELSGLMITAICGGAFIPLVMGRLADKFDTKTEEIVNGAVQIVSNGDGNLIGFIVPALCTVYILAVGFLVKPSNKQN</sequence>
<accession>A0ABU4WHU0</accession>
<dbReference type="InterPro" id="IPR011701">
    <property type="entry name" value="MFS"/>
</dbReference>
<evidence type="ECO:0000256" key="1">
    <source>
        <dbReference type="ARBA" id="ARBA00004429"/>
    </source>
</evidence>
<evidence type="ECO:0000259" key="7">
    <source>
        <dbReference type="PROSITE" id="PS50850"/>
    </source>
</evidence>
<evidence type="ECO:0000313" key="8">
    <source>
        <dbReference type="EMBL" id="MDX8414989.1"/>
    </source>
</evidence>
<feature type="transmembrane region" description="Helical" evidence="6">
    <location>
        <begin position="296"/>
        <end position="318"/>
    </location>
</feature>
<proteinExistence type="predicted"/>
<dbReference type="EMBL" id="JALBUT010000002">
    <property type="protein sequence ID" value="MDX8414989.1"/>
    <property type="molecule type" value="Genomic_DNA"/>
</dbReference>
<evidence type="ECO:0000313" key="9">
    <source>
        <dbReference type="Proteomes" id="UP001275932"/>
    </source>
</evidence>
<feature type="domain" description="Major facilitator superfamily (MFS) profile" evidence="7">
    <location>
        <begin position="1"/>
        <end position="402"/>
    </location>
</feature>
<dbReference type="PANTHER" id="PTHR43702:SF3">
    <property type="entry name" value="PROTEIN TSGA"/>
    <property type="match status" value="1"/>
</dbReference>
<evidence type="ECO:0000256" key="6">
    <source>
        <dbReference type="SAM" id="Phobius"/>
    </source>
</evidence>
<reference evidence="8 9" key="1">
    <citation type="submission" date="2022-03" db="EMBL/GenBank/DDBJ databases">
        <title>Novel taxa within the pig intestine.</title>
        <authorList>
            <person name="Wylensek D."/>
            <person name="Bishof K."/>
            <person name="Afrizal A."/>
            <person name="Clavel T."/>
        </authorList>
    </citation>
    <scope>NUCLEOTIDE SEQUENCE [LARGE SCALE GENOMIC DNA]</scope>
    <source>
        <strain evidence="8 9">CLA-KB-P66</strain>
    </source>
</reference>
<dbReference type="RefSeq" id="WP_370396436.1">
    <property type="nucleotide sequence ID" value="NZ_JALBUT010000002.1"/>
</dbReference>
<dbReference type="PANTHER" id="PTHR43702">
    <property type="entry name" value="L-FUCOSE-PROTON SYMPORTER"/>
    <property type="match status" value="1"/>
</dbReference>
<feature type="transmembrane region" description="Helical" evidence="6">
    <location>
        <begin position="39"/>
        <end position="58"/>
    </location>
</feature>
<feature type="transmembrane region" description="Helical" evidence="6">
    <location>
        <begin position="206"/>
        <end position="229"/>
    </location>
</feature>
<gene>
    <name evidence="8" type="ORF">MOX91_02160</name>
</gene>
<dbReference type="Proteomes" id="UP001275932">
    <property type="component" value="Unassembled WGS sequence"/>
</dbReference>
<feature type="transmembrane region" description="Helical" evidence="6">
    <location>
        <begin position="273"/>
        <end position="290"/>
    </location>
</feature>
<feature type="transmembrane region" description="Helical" evidence="6">
    <location>
        <begin position="165"/>
        <end position="185"/>
    </location>
</feature>
<keyword evidence="5 6" id="KW-0472">Membrane</keyword>
<name>A0ABU4WHU0_9BACT</name>
<feature type="transmembrane region" description="Helical" evidence="6">
    <location>
        <begin position="70"/>
        <end position="88"/>
    </location>
</feature>
<evidence type="ECO:0000256" key="4">
    <source>
        <dbReference type="ARBA" id="ARBA00022989"/>
    </source>
</evidence>
<dbReference type="InterPro" id="IPR050375">
    <property type="entry name" value="MFS_TsgA-like"/>
</dbReference>
<evidence type="ECO:0000256" key="3">
    <source>
        <dbReference type="ARBA" id="ARBA00022692"/>
    </source>
</evidence>
<dbReference type="InterPro" id="IPR036259">
    <property type="entry name" value="MFS_trans_sf"/>
</dbReference>
<keyword evidence="3 6" id="KW-0812">Transmembrane</keyword>
<evidence type="ECO:0000256" key="5">
    <source>
        <dbReference type="ARBA" id="ARBA00023136"/>
    </source>
</evidence>
<feature type="transmembrane region" description="Helical" evidence="6">
    <location>
        <begin position="135"/>
        <end position="153"/>
    </location>
</feature>
<feature type="transmembrane region" description="Helical" evidence="6">
    <location>
        <begin position="377"/>
        <end position="397"/>
    </location>
</feature>